<dbReference type="InterPro" id="IPR036736">
    <property type="entry name" value="ACP-like_sf"/>
</dbReference>
<dbReference type="InterPro" id="IPR009081">
    <property type="entry name" value="PP-bd_ACP"/>
</dbReference>
<dbReference type="Gene3D" id="1.10.1200.10">
    <property type="entry name" value="ACP-like"/>
    <property type="match status" value="1"/>
</dbReference>
<dbReference type="PROSITE" id="PS50075">
    <property type="entry name" value="CARRIER"/>
    <property type="match status" value="1"/>
</dbReference>
<evidence type="ECO:0000313" key="3">
    <source>
        <dbReference type="Proteomes" id="UP000034324"/>
    </source>
</evidence>
<organism evidence="2 3">
    <name type="scientific">Candidatus Daviesbacteria bacterium GW2011_GWF2_38_6</name>
    <dbReference type="NCBI Taxonomy" id="1618432"/>
    <lineage>
        <taxon>Bacteria</taxon>
        <taxon>Candidatus Daviesiibacteriota</taxon>
    </lineage>
</organism>
<dbReference type="Proteomes" id="UP000034324">
    <property type="component" value="Unassembled WGS sequence"/>
</dbReference>
<evidence type="ECO:0000313" key="2">
    <source>
        <dbReference type="EMBL" id="KKQ76503.1"/>
    </source>
</evidence>
<name>A0A0G0KA20_9BACT</name>
<dbReference type="SUPFAM" id="SSF47336">
    <property type="entry name" value="ACP-like"/>
    <property type="match status" value="1"/>
</dbReference>
<reference evidence="2 3" key="1">
    <citation type="journal article" date="2015" name="Nature">
        <title>rRNA introns, odd ribosomes, and small enigmatic genomes across a large radiation of phyla.</title>
        <authorList>
            <person name="Brown C.T."/>
            <person name="Hug L.A."/>
            <person name="Thomas B.C."/>
            <person name="Sharon I."/>
            <person name="Castelle C.J."/>
            <person name="Singh A."/>
            <person name="Wilkins M.J."/>
            <person name="Williams K.H."/>
            <person name="Banfield J.F."/>
        </authorList>
    </citation>
    <scope>NUCLEOTIDE SEQUENCE [LARGE SCALE GENOMIC DNA]</scope>
</reference>
<accession>A0A0G0KA20</accession>
<protein>
    <submittedName>
        <fullName evidence="2">Acyl carrier protein</fullName>
    </submittedName>
</protein>
<dbReference type="EMBL" id="LBVC01000070">
    <property type="protein sequence ID" value="KKQ76503.1"/>
    <property type="molecule type" value="Genomic_DNA"/>
</dbReference>
<gene>
    <name evidence="2" type="ORF">US99_C0070G0005</name>
</gene>
<dbReference type="AlphaFoldDB" id="A0A0G0KA20"/>
<evidence type="ECO:0000259" key="1">
    <source>
        <dbReference type="PROSITE" id="PS50075"/>
    </source>
</evidence>
<proteinExistence type="predicted"/>
<feature type="domain" description="Carrier" evidence="1">
    <location>
        <begin position="1"/>
        <end position="76"/>
    </location>
</feature>
<sequence>MPNTNDILESIAEHLGLSPEDIDPKALLREDLNLGPVELNDLLNFLSKKYDIIFEPEDTENLKTAEDLILLVEDNLIA</sequence>
<comment type="caution">
    <text evidence="2">The sequence shown here is derived from an EMBL/GenBank/DDBJ whole genome shotgun (WGS) entry which is preliminary data.</text>
</comment>